<dbReference type="PANTHER" id="PTHR43695">
    <property type="entry name" value="PUTATIVE (AFU_ORTHOLOGUE AFUA_2G17250)-RELATED"/>
    <property type="match status" value="1"/>
</dbReference>
<organism evidence="4 5">
    <name type="scientific">Collybiopsis confluens</name>
    <dbReference type="NCBI Taxonomy" id="2823264"/>
    <lineage>
        <taxon>Eukaryota</taxon>
        <taxon>Fungi</taxon>
        <taxon>Dikarya</taxon>
        <taxon>Basidiomycota</taxon>
        <taxon>Agaricomycotina</taxon>
        <taxon>Agaricomycetes</taxon>
        <taxon>Agaricomycetidae</taxon>
        <taxon>Agaricales</taxon>
        <taxon>Marasmiineae</taxon>
        <taxon>Omphalotaceae</taxon>
        <taxon>Collybiopsis</taxon>
    </lineage>
</organism>
<sequence>MKKQGREWWPQKLKMLSLSVAAVLTLIPSIAGQTVYLCGDSTMAPNGDGSGTGTDGWGQYVGQYLTLPISNQAIAGRSARSYTDEGRFTTVINDAKAGDFVVIEFGHNDGLSGTVDNGREDAFGDSLTVTSTVVETDGSTEVIHTFNFYMENAVNSLKAKGAIPIVSAQTPDNIWTGNVITAPPRFVPYAQEVAGNTSVIYIDHYDYVAQAYEAIGETTVNTFYPIDHTHTTPTGANIVAEAFVRGILCSSSTLKNFVNAAGKAVPNGCL</sequence>
<dbReference type="SUPFAM" id="SSF52266">
    <property type="entry name" value="SGNH hydrolase"/>
    <property type="match status" value="1"/>
</dbReference>
<dbReference type="InterPro" id="IPR001087">
    <property type="entry name" value="GDSL"/>
</dbReference>
<dbReference type="GO" id="GO:0016788">
    <property type="term" value="F:hydrolase activity, acting on ester bonds"/>
    <property type="evidence" value="ECO:0007669"/>
    <property type="project" value="InterPro"/>
</dbReference>
<evidence type="ECO:0008006" key="6">
    <source>
        <dbReference type="Google" id="ProtNLM"/>
    </source>
</evidence>
<evidence type="ECO:0000256" key="2">
    <source>
        <dbReference type="ARBA" id="ARBA00022801"/>
    </source>
</evidence>
<accession>A0A8H5HSX8</accession>
<gene>
    <name evidence="4" type="ORF">D9757_004669</name>
</gene>
<evidence type="ECO:0000313" key="4">
    <source>
        <dbReference type="EMBL" id="KAF5388605.1"/>
    </source>
</evidence>
<evidence type="ECO:0000256" key="3">
    <source>
        <dbReference type="SAM" id="SignalP"/>
    </source>
</evidence>
<feature type="chain" id="PRO_5034202909" description="Rhamnogalacturonan acetylesterase" evidence="3">
    <location>
        <begin position="33"/>
        <end position="270"/>
    </location>
</feature>
<protein>
    <recommendedName>
        <fullName evidence="6">Rhamnogalacturonan acetylesterase</fullName>
    </recommendedName>
</protein>
<comment type="similarity">
    <text evidence="1">Belongs to the 'GDSL' lipolytic enzyme family.</text>
</comment>
<dbReference type="InterPro" id="IPR037459">
    <property type="entry name" value="RhgT-like"/>
</dbReference>
<dbReference type="InterPro" id="IPR036514">
    <property type="entry name" value="SGNH_hydro_sf"/>
</dbReference>
<dbReference type="AlphaFoldDB" id="A0A8H5HSX8"/>
<comment type="caution">
    <text evidence="4">The sequence shown here is derived from an EMBL/GenBank/DDBJ whole genome shotgun (WGS) entry which is preliminary data.</text>
</comment>
<dbReference type="PANTHER" id="PTHR43695:SF1">
    <property type="entry name" value="RHAMNOGALACTURONAN ACETYLESTERASE"/>
    <property type="match status" value="1"/>
</dbReference>
<dbReference type="EMBL" id="JAACJN010000029">
    <property type="protein sequence ID" value="KAF5388605.1"/>
    <property type="molecule type" value="Genomic_DNA"/>
</dbReference>
<reference evidence="4 5" key="1">
    <citation type="journal article" date="2020" name="ISME J.">
        <title>Uncovering the hidden diversity of litter-decomposition mechanisms in mushroom-forming fungi.</title>
        <authorList>
            <person name="Floudas D."/>
            <person name="Bentzer J."/>
            <person name="Ahren D."/>
            <person name="Johansson T."/>
            <person name="Persson P."/>
            <person name="Tunlid A."/>
        </authorList>
    </citation>
    <scope>NUCLEOTIDE SEQUENCE [LARGE SCALE GENOMIC DNA]</scope>
    <source>
        <strain evidence="4 5">CBS 406.79</strain>
    </source>
</reference>
<proteinExistence type="inferred from homology"/>
<evidence type="ECO:0000313" key="5">
    <source>
        <dbReference type="Proteomes" id="UP000518752"/>
    </source>
</evidence>
<dbReference type="OrthoDB" id="2141316at2759"/>
<evidence type="ECO:0000256" key="1">
    <source>
        <dbReference type="ARBA" id="ARBA00008668"/>
    </source>
</evidence>
<dbReference type="Pfam" id="PF00657">
    <property type="entry name" value="Lipase_GDSL"/>
    <property type="match status" value="1"/>
</dbReference>
<name>A0A8H5HSX8_9AGAR</name>
<dbReference type="Gene3D" id="3.40.50.1110">
    <property type="entry name" value="SGNH hydrolase"/>
    <property type="match status" value="1"/>
</dbReference>
<feature type="signal peptide" evidence="3">
    <location>
        <begin position="1"/>
        <end position="32"/>
    </location>
</feature>
<dbReference type="Proteomes" id="UP000518752">
    <property type="component" value="Unassembled WGS sequence"/>
</dbReference>
<keyword evidence="2" id="KW-0378">Hydrolase</keyword>
<keyword evidence="5" id="KW-1185">Reference proteome</keyword>
<keyword evidence="3" id="KW-0732">Signal</keyword>